<comment type="caution">
    <text evidence="7">The sequence shown here is derived from an EMBL/GenBank/DDBJ whole genome shotgun (WGS) entry which is preliminary data.</text>
</comment>
<accession>A0A1Y1S266</accession>
<keyword evidence="3 5" id="KW-1133">Transmembrane helix</keyword>
<gene>
    <name evidence="7" type="ORF">B4O97_02495</name>
</gene>
<keyword evidence="8" id="KW-1185">Reference proteome</keyword>
<dbReference type="EMBL" id="MWQY01000002">
    <property type="protein sequence ID" value="ORC37888.1"/>
    <property type="molecule type" value="Genomic_DNA"/>
</dbReference>
<feature type="transmembrane region" description="Helical" evidence="5">
    <location>
        <begin position="54"/>
        <end position="75"/>
    </location>
</feature>
<dbReference type="OrthoDB" id="6206554at2"/>
<evidence type="ECO:0000256" key="3">
    <source>
        <dbReference type="ARBA" id="ARBA00022989"/>
    </source>
</evidence>
<dbReference type="Pfam" id="PF00092">
    <property type="entry name" value="VWA"/>
    <property type="match status" value="1"/>
</dbReference>
<dbReference type="SUPFAM" id="SSF53300">
    <property type="entry name" value="vWA-like"/>
    <property type="match status" value="1"/>
</dbReference>
<organism evidence="7 8">
    <name type="scientific">Marispirochaeta aestuarii</name>
    <dbReference type="NCBI Taxonomy" id="1963862"/>
    <lineage>
        <taxon>Bacteria</taxon>
        <taxon>Pseudomonadati</taxon>
        <taxon>Spirochaetota</taxon>
        <taxon>Spirochaetia</taxon>
        <taxon>Spirochaetales</taxon>
        <taxon>Spirochaetaceae</taxon>
        <taxon>Marispirochaeta</taxon>
    </lineage>
</organism>
<dbReference type="AlphaFoldDB" id="A0A1Y1S266"/>
<evidence type="ECO:0000313" key="7">
    <source>
        <dbReference type="EMBL" id="ORC37888.1"/>
    </source>
</evidence>
<evidence type="ECO:0000256" key="2">
    <source>
        <dbReference type="ARBA" id="ARBA00022692"/>
    </source>
</evidence>
<name>A0A1Y1S266_9SPIO</name>
<dbReference type="RefSeq" id="WP_083047993.1">
    <property type="nucleotide sequence ID" value="NZ_CAXXQO010000003.1"/>
</dbReference>
<dbReference type="SMART" id="SM00327">
    <property type="entry name" value="VWA"/>
    <property type="match status" value="1"/>
</dbReference>
<keyword evidence="2 5" id="KW-0812">Transmembrane</keyword>
<dbReference type="InterPro" id="IPR002035">
    <property type="entry name" value="VWF_A"/>
</dbReference>
<reference evidence="7 8" key="1">
    <citation type="submission" date="2017-03" db="EMBL/GenBank/DDBJ databases">
        <title>Draft Genome sequence of Marispirochaeta sp. strain JC444.</title>
        <authorList>
            <person name="Shivani Y."/>
            <person name="Subhash Y."/>
            <person name="Sasikala C."/>
            <person name="Ramana C."/>
        </authorList>
    </citation>
    <scope>NUCLEOTIDE SEQUENCE [LARGE SCALE GENOMIC DNA]</scope>
    <source>
        <strain evidence="7 8">JC444</strain>
    </source>
</reference>
<evidence type="ECO:0000259" key="6">
    <source>
        <dbReference type="PROSITE" id="PS50234"/>
    </source>
</evidence>
<dbReference type="STRING" id="1963862.B4O97_02495"/>
<sequence>MWIFESPAYLLLLGLLLPGIFFAHFWKGRGGRVPFSLSVWRGDSFQESPFSLRFLSFLSHFLFWTGFVLLVLALAGPGRITKERVYLTRGIDIIFVLDESPSMAAQDFYPENRFNTAREVINSFIRSRENDPVGLVVFSDEAALMVPPTLDYSAYLRVLDDLQLMSLGRGTAIGMGIAVASLHLRQSSAQEKIIVLLTDGENNAGEITPASAAEVASSLGIKIFAIGIGSPGDVPGEYTDPETGKIFRGVFSGSYDEELLRMIAETTGGRFYSASTPGALETVFRSIDSVTVTEKRVKVRTETEASYRYFLLAGGIAVLLHLFIRKYLLREVL</sequence>
<evidence type="ECO:0000313" key="8">
    <source>
        <dbReference type="Proteomes" id="UP000192343"/>
    </source>
</evidence>
<feature type="transmembrane region" description="Helical" evidence="5">
    <location>
        <begin position="305"/>
        <end position="324"/>
    </location>
</feature>
<dbReference type="PANTHER" id="PTHR22550">
    <property type="entry name" value="SPORE GERMINATION PROTEIN"/>
    <property type="match status" value="1"/>
</dbReference>
<dbReference type="PANTHER" id="PTHR22550:SF5">
    <property type="entry name" value="LEUCINE ZIPPER PROTEIN 4"/>
    <property type="match status" value="1"/>
</dbReference>
<dbReference type="PRINTS" id="PR00453">
    <property type="entry name" value="VWFADOMAIN"/>
</dbReference>
<dbReference type="PROSITE" id="PS50234">
    <property type="entry name" value="VWFA"/>
    <property type="match status" value="1"/>
</dbReference>
<keyword evidence="1" id="KW-1003">Cell membrane</keyword>
<dbReference type="Proteomes" id="UP000192343">
    <property type="component" value="Unassembled WGS sequence"/>
</dbReference>
<dbReference type="InterPro" id="IPR050768">
    <property type="entry name" value="UPF0353/GerABKA_families"/>
</dbReference>
<dbReference type="InterPro" id="IPR036465">
    <property type="entry name" value="vWFA_dom_sf"/>
</dbReference>
<evidence type="ECO:0000256" key="5">
    <source>
        <dbReference type="SAM" id="Phobius"/>
    </source>
</evidence>
<evidence type="ECO:0000256" key="1">
    <source>
        <dbReference type="ARBA" id="ARBA00022475"/>
    </source>
</evidence>
<proteinExistence type="predicted"/>
<protein>
    <recommendedName>
        <fullName evidence="6">VWFA domain-containing protein</fullName>
    </recommendedName>
</protein>
<dbReference type="Gene3D" id="3.40.50.410">
    <property type="entry name" value="von Willebrand factor, type A domain"/>
    <property type="match status" value="1"/>
</dbReference>
<keyword evidence="4 5" id="KW-0472">Membrane</keyword>
<evidence type="ECO:0000256" key="4">
    <source>
        <dbReference type="ARBA" id="ARBA00023136"/>
    </source>
</evidence>
<feature type="domain" description="VWFA" evidence="6">
    <location>
        <begin position="92"/>
        <end position="287"/>
    </location>
</feature>